<evidence type="ECO:0000313" key="4">
    <source>
        <dbReference type="Proteomes" id="UP000245921"/>
    </source>
</evidence>
<feature type="transmembrane region" description="Helical" evidence="1">
    <location>
        <begin position="116"/>
        <end position="134"/>
    </location>
</feature>
<feature type="transmembrane region" description="Helical" evidence="1">
    <location>
        <begin position="81"/>
        <end position="104"/>
    </location>
</feature>
<gene>
    <name evidence="3" type="ORF">C7380_10115</name>
</gene>
<dbReference type="Proteomes" id="UP000245921">
    <property type="component" value="Unassembled WGS sequence"/>
</dbReference>
<feature type="transmembrane region" description="Helical" evidence="1">
    <location>
        <begin position="140"/>
        <end position="159"/>
    </location>
</feature>
<dbReference type="InterPro" id="IPR037185">
    <property type="entry name" value="EmrE-like"/>
</dbReference>
<dbReference type="InterPro" id="IPR000620">
    <property type="entry name" value="EamA_dom"/>
</dbReference>
<keyword evidence="1" id="KW-1133">Transmembrane helix</keyword>
<keyword evidence="1" id="KW-0472">Membrane</keyword>
<organism evidence="3 4">
    <name type="scientific">Oceanotoga teriensis</name>
    <dbReference type="NCBI Taxonomy" id="515440"/>
    <lineage>
        <taxon>Bacteria</taxon>
        <taxon>Thermotogati</taxon>
        <taxon>Thermotogota</taxon>
        <taxon>Thermotogae</taxon>
        <taxon>Petrotogales</taxon>
        <taxon>Petrotogaceae</taxon>
        <taxon>Oceanotoga</taxon>
    </lineage>
</organism>
<feature type="transmembrane region" description="Helical" evidence="1">
    <location>
        <begin position="195"/>
        <end position="215"/>
    </location>
</feature>
<name>A0AA45C8X2_9BACT</name>
<feature type="transmembrane region" description="Helical" evidence="1">
    <location>
        <begin position="166"/>
        <end position="183"/>
    </location>
</feature>
<dbReference type="SUPFAM" id="SSF103481">
    <property type="entry name" value="Multidrug resistance efflux transporter EmrE"/>
    <property type="match status" value="2"/>
</dbReference>
<dbReference type="GO" id="GO:0016020">
    <property type="term" value="C:membrane"/>
    <property type="evidence" value="ECO:0007669"/>
    <property type="project" value="InterPro"/>
</dbReference>
<dbReference type="AlphaFoldDB" id="A0AA45C8X2"/>
<dbReference type="PANTHER" id="PTHR22911">
    <property type="entry name" value="ACYL-MALONYL CONDENSING ENZYME-RELATED"/>
    <property type="match status" value="1"/>
</dbReference>
<feature type="transmembrane region" description="Helical" evidence="1">
    <location>
        <begin position="257"/>
        <end position="276"/>
    </location>
</feature>
<dbReference type="RefSeq" id="WP_109603444.1">
    <property type="nucleotide sequence ID" value="NZ_JAMHJO010000016.1"/>
</dbReference>
<feature type="domain" description="EamA" evidence="2">
    <location>
        <begin position="171"/>
        <end position="299"/>
    </location>
</feature>
<reference evidence="3 4" key="1">
    <citation type="submission" date="2018-05" db="EMBL/GenBank/DDBJ databases">
        <title>Genomic Encyclopedia of Type Strains, Phase IV (KMG-IV): sequencing the most valuable type-strain genomes for metagenomic binning, comparative biology and taxonomic classification.</title>
        <authorList>
            <person name="Goeker M."/>
        </authorList>
    </citation>
    <scope>NUCLEOTIDE SEQUENCE [LARGE SCALE GENOMIC DNA]</scope>
    <source>
        <strain evidence="3 4">DSM 24906</strain>
    </source>
</reference>
<evidence type="ECO:0000256" key="1">
    <source>
        <dbReference type="SAM" id="Phobius"/>
    </source>
</evidence>
<keyword evidence="1" id="KW-0812">Transmembrane</keyword>
<protein>
    <submittedName>
        <fullName evidence="3">EamA-like transporter family protein</fullName>
    </submittedName>
</protein>
<dbReference type="EMBL" id="QGGI01000001">
    <property type="protein sequence ID" value="PWJ96444.1"/>
    <property type="molecule type" value="Genomic_DNA"/>
</dbReference>
<accession>A0AA45C8X2</accession>
<feature type="transmembrane region" description="Helical" evidence="1">
    <location>
        <begin position="227"/>
        <end position="251"/>
    </location>
</feature>
<evidence type="ECO:0000259" key="2">
    <source>
        <dbReference type="Pfam" id="PF00892"/>
    </source>
</evidence>
<dbReference type="Gene3D" id="1.10.3730.20">
    <property type="match status" value="2"/>
</dbReference>
<comment type="caution">
    <text evidence="3">The sequence shown here is derived from an EMBL/GenBank/DDBJ whole genome shotgun (WGS) entry which is preliminary data.</text>
</comment>
<evidence type="ECO:0000313" key="3">
    <source>
        <dbReference type="EMBL" id="PWJ96444.1"/>
    </source>
</evidence>
<sequence>MIYLIIAIFFSSSIAIIFKVSELNSQSRLNVTTFNYATASIISGIMSLRIPLNFENNINFFNEFKNVIETPNLILSNSSSFIWSLIIGVPAGLFFFLSFLLYQINIKENGASLSGAFSKIGILVPMIISIILWKEYPTKIQSFGIILSLTSIFLINIPNKNEKKNFNYLLILLLLTGGMAEFSNKLFQKYAKTEIKSIFLFFVFISAFLISLIFSKKDLKKLTKKEILTGISVGIPNLFSSYFLILSLNYIKTSIAFTIYSIGSILIINIISFLFFKERLKKIEIIGIFIIILSLFLLNI</sequence>
<proteinExistence type="predicted"/>
<feature type="transmembrane region" description="Helical" evidence="1">
    <location>
        <begin position="283"/>
        <end position="299"/>
    </location>
</feature>
<keyword evidence="4" id="KW-1185">Reference proteome</keyword>
<dbReference type="Pfam" id="PF00892">
    <property type="entry name" value="EamA"/>
    <property type="match status" value="1"/>
</dbReference>